<keyword evidence="4 7" id="KW-0418">Kinase</keyword>
<keyword evidence="8" id="KW-1185">Reference proteome</keyword>
<dbReference type="PROSITE" id="PS00856">
    <property type="entry name" value="GUANYLATE_KINASE_1"/>
    <property type="match status" value="1"/>
</dbReference>
<evidence type="ECO:0000313" key="7">
    <source>
        <dbReference type="EMBL" id="MSR90509.1"/>
    </source>
</evidence>
<name>A0A7X2T0H0_9CLOT</name>
<accession>A0A7X2T0H0</accession>
<feature type="domain" description="Guanylate kinase-like" evidence="6">
    <location>
        <begin position="2"/>
        <end position="192"/>
    </location>
</feature>
<evidence type="ECO:0000256" key="2">
    <source>
        <dbReference type="ARBA" id="ARBA00005790"/>
    </source>
</evidence>
<dbReference type="InterPro" id="IPR020590">
    <property type="entry name" value="Guanylate_kinase_CS"/>
</dbReference>
<sequence length="195" mass="23070">MGKIFCLLGKSSCGKDTIFKELEKEKSLDLKPVVSYTTRPRRSQETQGLEYYFIDENILEEYIRNGKVIEKRDYNTVKGKWTYCTVDDGQIDLKDNNYLIIATLESYSAFQEYYGRDVVVPIYIEVDDGIRLQRALDREKMQKNPNYDEMCRRYLADAADFSESNLNKCEIYKRYNNDDFEKCVNEIKMDILKIK</sequence>
<evidence type="ECO:0000313" key="8">
    <source>
        <dbReference type="Proteomes" id="UP000460287"/>
    </source>
</evidence>
<gene>
    <name evidence="7" type="ORF">FYJ33_03510</name>
</gene>
<dbReference type="AlphaFoldDB" id="A0A7X2T0H0"/>
<comment type="catalytic activity">
    <reaction evidence="5">
        <text>GMP + ATP = GDP + ADP</text>
        <dbReference type="Rhea" id="RHEA:20780"/>
        <dbReference type="ChEBI" id="CHEBI:30616"/>
        <dbReference type="ChEBI" id="CHEBI:58115"/>
        <dbReference type="ChEBI" id="CHEBI:58189"/>
        <dbReference type="ChEBI" id="CHEBI:456216"/>
        <dbReference type="EC" id="2.7.4.8"/>
    </reaction>
</comment>
<comment type="similarity">
    <text evidence="2">Belongs to the guanylate kinase family.</text>
</comment>
<organism evidence="7 8">
    <name type="scientific">Inconstantimicrobium porci</name>
    <dbReference type="NCBI Taxonomy" id="2652291"/>
    <lineage>
        <taxon>Bacteria</taxon>
        <taxon>Bacillati</taxon>
        <taxon>Bacillota</taxon>
        <taxon>Clostridia</taxon>
        <taxon>Eubacteriales</taxon>
        <taxon>Clostridiaceae</taxon>
        <taxon>Inconstantimicrobium</taxon>
    </lineage>
</organism>
<evidence type="ECO:0000256" key="4">
    <source>
        <dbReference type="ARBA" id="ARBA00022777"/>
    </source>
</evidence>
<dbReference type="Proteomes" id="UP000460287">
    <property type="component" value="Unassembled WGS sequence"/>
</dbReference>
<dbReference type="SMART" id="SM00072">
    <property type="entry name" value="GuKc"/>
    <property type="match status" value="1"/>
</dbReference>
<dbReference type="InterPro" id="IPR027417">
    <property type="entry name" value="P-loop_NTPase"/>
</dbReference>
<dbReference type="SUPFAM" id="SSF52540">
    <property type="entry name" value="P-loop containing nucleoside triphosphate hydrolases"/>
    <property type="match status" value="1"/>
</dbReference>
<comment type="function">
    <text evidence="1">Essential for recycling GMP and indirectly, cGMP.</text>
</comment>
<evidence type="ECO:0000256" key="3">
    <source>
        <dbReference type="ARBA" id="ARBA00022679"/>
    </source>
</evidence>
<evidence type="ECO:0000256" key="1">
    <source>
        <dbReference type="ARBA" id="ARBA00003531"/>
    </source>
</evidence>
<evidence type="ECO:0000259" key="6">
    <source>
        <dbReference type="PROSITE" id="PS50052"/>
    </source>
</evidence>
<comment type="caution">
    <text evidence="7">The sequence shown here is derived from an EMBL/GenBank/DDBJ whole genome shotgun (WGS) entry which is preliminary data.</text>
</comment>
<dbReference type="RefSeq" id="WP_154530389.1">
    <property type="nucleotide sequence ID" value="NZ_JAQXTV010000057.1"/>
</dbReference>
<dbReference type="PROSITE" id="PS50052">
    <property type="entry name" value="GUANYLATE_KINASE_2"/>
    <property type="match status" value="1"/>
</dbReference>
<reference evidence="7 8" key="1">
    <citation type="submission" date="2019-08" db="EMBL/GenBank/DDBJ databases">
        <title>In-depth cultivation of the pig gut microbiome towards novel bacterial diversity and tailored functional studies.</title>
        <authorList>
            <person name="Wylensek D."/>
            <person name="Hitch T.C.A."/>
            <person name="Clavel T."/>
        </authorList>
    </citation>
    <scope>NUCLEOTIDE SEQUENCE [LARGE SCALE GENOMIC DNA]</scope>
    <source>
        <strain evidence="7 8">WCA-383-APC-5B</strain>
    </source>
</reference>
<dbReference type="Gene3D" id="3.40.50.300">
    <property type="entry name" value="P-loop containing nucleotide triphosphate hydrolases"/>
    <property type="match status" value="1"/>
</dbReference>
<evidence type="ECO:0000256" key="5">
    <source>
        <dbReference type="ARBA" id="ARBA00048594"/>
    </source>
</evidence>
<dbReference type="PANTHER" id="PTHR23117:SF13">
    <property type="entry name" value="GUANYLATE KINASE"/>
    <property type="match status" value="1"/>
</dbReference>
<keyword evidence="3" id="KW-0808">Transferase</keyword>
<dbReference type="GO" id="GO:0005829">
    <property type="term" value="C:cytosol"/>
    <property type="evidence" value="ECO:0007669"/>
    <property type="project" value="TreeGrafter"/>
</dbReference>
<dbReference type="GO" id="GO:0004385">
    <property type="term" value="F:GMP kinase activity"/>
    <property type="evidence" value="ECO:0007669"/>
    <property type="project" value="UniProtKB-EC"/>
</dbReference>
<proteinExistence type="inferred from homology"/>
<dbReference type="InterPro" id="IPR008144">
    <property type="entry name" value="Guanylate_kin-like_dom"/>
</dbReference>
<dbReference type="Pfam" id="PF00625">
    <property type="entry name" value="Guanylate_kin"/>
    <property type="match status" value="1"/>
</dbReference>
<dbReference type="InterPro" id="IPR008145">
    <property type="entry name" value="GK/Ca_channel_bsu"/>
</dbReference>
<dbReference type="EMBL" id="VULX01000002">
    <property type="protein sequence ID" value="MSR90509.1"/>
    <property type="molecule type" value="Genomic_DNA"/>
</dbReference>
<protein>
    <submittedName>
        <fullName evidence="7">Guanylate kinase</fullName>
    </submittedName>
</protein>
<dbReference type="PANTHER" id="PTHR23117">
    <property type="entry name" value="GUANYLATE KINASE-RELATED"/>
    <property type="match status" value="1"/>
</dbReference>